<dbReference type="PANTHER" id="PTHR43808:SF32">
    <property type="entry name" value="ARGE_DAPE-RELATED DEACYLASE"/>
    <property type="match status" value="1"/>
</dbReference>
<dbReference type="Pfam" id="PF07687">
    <property type="entry name" value="M20_dimer"/>
    <property type="match status" value="1"/>
</dbReference>
<dbReference type="NCBIfam" id="TIGR01910">
    <property type="entry name" value="DapE-ArgE"/>
    <property type="match status" value="1"/>
</dbReference>
<dbReference type="SUPFAM" id="SSF55031">
    <property type="entry name" value="Bacterial exopeptidase dimerisation domain"/>
    <property type="match status" value="1"/>
</dbReference>
<organism evidence="9 10">
    <name type="scientific">Treponema ruminis</name>
    <dbReference type="NCBI Taxonomy" id="744515"/>
    <lineage>
        <taxon>Bacteria</taxon>
        <taxon>Pseudomonadati</taxon>
        <taxon>Spirochaetota</taxon>
        <taxon>Spirochaetia</taxon>
        <taxon>Spirochaetales</taxon>
        <taxon>Treponemataceae</taxon>
        <taxon>Treponema</taxon>
    </lineage>
</organism>
<keyword evidence="6" id="KW-0862">Zinc</keyword>
<reference evidence="9 10" key="1">
    <citation type="submission" date="2020-08" db="EMBL/GenBank/DDBJ databases">
        <title>Genomic Encyclopedia of Type Strains, Phase IV (KMG-IV): sequencing the most valuable type-strain genomes for metagenomic binning, comparative biology and taxonomic classification.</title>
        <authorList>
            <person name="Goeker M."/>
        </authorList>
    </citation>
    <scope>NUCLEOTIDE SEQUENCE [LARGE SCALE GENOMIC DNA]</scope>
    <source>
        <strain evidence="9 10">DSM 103462</strain>
    </source>
</reference>
<evidence type="ECO:0000256" key="6">
    <source>
        <dbReference type="ARBA" id="ARBA00022833"/>
    </source>
</evidence>
<comment type="caution">
    <text evidence="9">The sequence shown here is derived from an EMBL/GenBank/DDBJ whole genome shotgun (WGS) entry which is preliminary data.</text>
</comment>
<proteinExistence type="inferred from homology"/>
<name>A0A7W8LKX0_9SPIR</name>
<keyword evidence="4" id="KW-0479">Metal-binding</keyword>
<comment type="cofactor">
    <cofactor evidence="2">
        <name>Zn(2+)</name>
        <dbReference type="ChEBI" id="CHEBI:29105"/>
    </cofactor>
</comment>
<dbReference type="PANTHER" id="PTHR43808">
    <property type="entry name" value="ACETYLORNITHINE DEACETYLASE"/>
    <property type="match status" value="1"/>
</dbReference>
<evidence type="ECO:0000313" key="9">
    <source>
        <dbReference type="EMBL" id="MBB5224750.1"/>
    </source>
</evidence>
<dbReference type="Gene3D" id="3.40.630.10">
    <property type="entry name" value="Zn peptidases"/>
    <property type="match status" value="1"/>
</dbReference>
<dbReference type="AlphaFoldDB" id="A0A7W8LKX0"/>
<evidence type="ECO:0000256" key="7">
    <source>
        <dbReference type="ARBA" id="ARBA00023285"/>
    </source>
</evidence>
<evidence type="ECO:0000256" key="5">
    <source>
        <dbReference type="ARBA" id="ARBA00022801"/>
    </source>
</evidence>
<dbReference type="RefSeq" id="WP_184656357.1">
    <property type="nucleotide sequence ID" value="NZ_JACHFQ010000001.1"/>
</dbReference>
<comment type="similarity">
    <text evidence="3">Belongs to the peptidase M20A family.</text>
</comment>
<dbReference type="InterPro" id="IPR010182">
    <property type="entry name" value="ArgE/DapE"/>
</dbReference>
<evidence type="ECO:0000256" key="3">
    <source>
        <dbReference type="ARBA" id="ARBA00006247"/>
    </source>
</evidence>
<keyword evidence="10" id="KW-1185">Reference proteome</keyword>
<dbReference type="InterPro" id="IPR011650">
    <property type="entry name" value="Peptidase_M20_dimer"/>
</dbReference>
<feature type="domain" description="Peptidase M20 dimerisation" evidence="8">
    <location>
        <begin position="206"/>
        <end position="316"/>
    </location>
</feature>
<evidence type="ECO:0000256" key="1">
    <source>
        <dbReference type="ARBA" id="ARBA00001941"/>
    </source>
</evidence>
<sequence>MNSIETFKETLENFRPLMIELERVLSSIPAIAPESGGDGESKKCAALEKWLCEAGFEKSQIEHYDAPDKRVSSGVRPNVILTIPGKSDDYAIWVMAHMDVVPPGDLKLWKSDPFMVQYDEKTDRLIGRGVEDNQQGLVSGVMAALTLLKNKITPEHTVKLLFMADEEFGSEYGIKYLLRKHPELFSNHDLILIPDGGDEKGETIEVAEKNILWLRIHTIGQQSHGSMPNKGKNAHLAACDLALRLNDLENFFNEKDDLFSPNYSTFQPTKKEANVETVNIIPGDDVFYMDCRILPRYSLDMVRAEINKRVAEIESKYGVKIEISEPQAQQSPATPVDAPVVKKLAAAIKKAHGFEARPIGIGGGTVGAELRCCGFNAAIWSTMDEVCHQPNEYCYVRNIIADAETLCALFTEE</sequence>
<accession>A0A7W8LKX0</accession>
<dbReference type="InterPro" id="IPR002933">
    <property type="entry name" value="Peptidase_M20"/>
</dbReference>
<evidence type="ECO:0000259" key="8">
    <source>
        <dbReference type="Pfam" id="PF07687"/>
    </source>
</evidence>
<evidence type="ECO:0000313" key="10">
    <source>
        <dbReference type="Proteomes" id="UP000518887"/>
    </source>
</evidence>
<dbReference type="EC" id="3.5.1.18" evidence="9"/>
<keyword evidence="5 9" id="KW-0378">Hydrolase</keyword>
<gene>
    <name evidence="9" type="ORF">HNP76_000090</name>
</gene>
<keyword evidence="7" id="KW-0170">Cobalt</keyword>
<dbReference type="GO" id="GO:0046872">
    <property type="term" value="F:metal ion binding"/>
    <property type="evidence" value="ECO:0007669"/>
    <property type="project" value="UniProtKB-KW"/>
</dbReference>
<dbReference type="NCBIfam" id="NF010589">
    <property type="entry name" value="PRK13983.1"/>
    <property type="match status" value="1"/>
</dbReference>
<dbReference type="GO" id="GO:0009014">
    <property type="term" value="F:succinyl-diaminopimelate desuccinylase activity"/>
    <property type="evidence" value="ECO:0007669"/>
    <property type="project" value="UniProtKB-EC"/>
</dbReference>
<dbReference type="Proteomes" id="UP000518887">
    <property type="component" value="Unassembled WGS sequence"/>
</dbReference>
<evidence type="ECO:0000256" key="2">
    <source>
        <dbReference type="ARBA" id="ARBA00001947"/>
    </source>
</evidence>
<dbReference type="SUPFAM" id="SSF53187">
    <property type="entry name" value="Zn-dependent exopeptidases"/>
    <property type="match status" value="1"/>
</dbReference>
<dbReference type="Pfam" id="PF01546">
    <property type="entry name" value="Peptidase_M20"/>
    <property type="match status" value="1"/>
</dbReference>
<protein>
    <submittedName>
        <fullName evidence="9">Succinyl-diaminopimelate desuccinylase</fullName>
        <ecNumber evidence="9">3.5.1.18</ecNumber>
    </submittedName>
</protein>
<evidence type="ECO:0000256" key="4">
    <source>
        <dbReference type="ARBA" id="ARBA00022723"/>
    </source>
</evidence>
<dbReference type="Gene3D" id="3.30.70.360">
    <property type="match status" value="1"/>
</dbReference>
<dbReference type="EMBL" id="JACHFQ010000001">
    <property type="protein sequence ID" value="MBB5224750.1"/>
    <property type="molecule type" value="Genomic_DNA"/>
</dbReference>
<dbReference type="InterPro" id="IPR036264">
    <property type="entry name" value="Bact_exopeptidase_dim_dom"/>
</dbReference>
<dbReference type="InterPro" id="IPR050072">
    <property type="entry name" value="Peptidase_M20A"/>
</dbReference>
<comment type="cofactor">
    <cofactor evidence="1">
        <name>Co(2+)</name>
        <dbReference type="ChEBI" id="CHEBI:48828"/>
    </cofactor>
</comment>